<accession>B0D4Z3</accession>
<dbReference type="OrthoDB" id="3081351at2759"/>
<dbReference type="GeneID" id="6074405"/>
<dbReference type="InterPro" id="IPR001806">
    <property type="entry name" value="Small_GTPase"/>
</dbReference>
<dbReference type="GO" id="GO:0003924">
    <property type="term" value="F:GTPase activity"/>
    <property type="evidence" value="ECO:0007669"/>
    <property type="project" value="InterPro"/>
</dbReference>
<dbReference type="AlphaFoldDB" id="B0D4Z3"/>
<dbReference type="STRING" id="486041.B0D4Z3"/>
<evidence type="ECO:0000256" key="1">
    <source>
        <dbReference type="ARBA" id="ARBA00010142"/>
    </source>
</evidence>
<organism evidence="7">
    <name type="scientific">Laccaria bicolor (strain S238N-H82 / ATCC MYA-4686)</name>
    <name type="common">Bicoloured deceiver</name>
    <name type="synonym">Laccaria laccata var. bicolor</name>
    <dbReference type="NCBI Taxonomy" id="486041"/>
    <lineage>
        <taxon>Eukaryota</taxon>
        <taxon>Fungi</taxon>
        <taxon>Dikarya</taxon>
        <taxon>Basidiomycota</taxon>
        <taxon>Agaricomycotina</taxon>
        <taxon>Agaricomycetes</taxon>
        <taxon>Agaricomycetidae</taxon>
        <taxon>Agaricales</taxon>
        <taxon>Agaricineae</taxon>
        <taxon>Hydnangiaceae</taxon>
        <taxon>Laccaria</taxon>
    </lineage>
</organism>
<evidence type="ECO:0000256" key="2">
    <source>
        <dbReference type="ARBA" id="ARBA00022481"/>
    </source>
</evidence>
<dbReference type="FunFam" id="3.40.50.300:FF:001179">
    <property type="entry name" value="Rho family GTPase"/>
    <property type="match status" value="1"/>
</dbReference>
<dbReference type="RefSeq" id="XP_001878877.1">
    <property type="nucleotide sequence ID" value="XM_001878842.1"/>
</dbReference>
<dbReference type="NCBIfam" id="TIGR00231">
    <property type="entry name" value="small_GTP"/>
    <property type="match status" value="1"/>
</dbReference>
<dbReference type="GO" id="GO:0007264">
    <property type="term" value="P:small GTPase-mediated signal transduction"/>
    <property type="evidence" value="ECO:0007669"/>
    <property type="project" value="InterPro"/>
</dbReference>
<dbReference type="Pfam" id="PF00071">
    <property type="entry name" value="Ras"/>
    <property type="match status" value="1"/>
</dbReference>
<keyword evidence="3" id="KW-0547">Nucleotide-binding</keyword>
<dbReference type="SMART" id="SM00174">
    <property type="entry name" value="RHO"/>
    <property type="match status" value="1"/>
</dbReference>
<name>B0D4Z3_LACBS</name>
<evidence type="ECO:0000313" key="7">
    <source>
        <dbReference type="Proteomes" id="UP000001194"/>
    </source>
</evidence>
<dbReference type="InterPro" id="IPR027417">
    <property type="entry name" value="P-loop_NTPase"/>
</dbReference>
<dbReference type="InterPro" id="IPR003578">
    <property type="entry name" value="Small_GTPase_Rho"/>
</dbReference>
<keyword evidence="7" id="KW-1185">Reference proteome</keyword>
<proteinExistence type="inferred from homology"/>
<dbReference type="PANTHER" id="PTHR24072">
    <property type="entry name" value="RHO FAMILY GTPASE"/>
    <property type="match status" value="1"/>
</dbReference>
<dbReference type="SMART" id="SM00175">
    <property type="entry name" value="RAB"/>
    <property type="match status" value="1"/>
</dbReference>
<dbReference type="PROSITE" id="PS51421">
    <property type="entry name" value="RAS"/>
    <property type="match status" value="1"/>
</dbReference>
<keyword evidence="2" id="KW-0488">Methylation</keyword>
<evidence type="ECO:0000313" key="5">
    <source>
        <dbReference type="EMBL" id="EDQ98345.1"/>
    </source>
</evidence>
<dbReference type="SMART" id="SM00173">
    <property type="entry name" value="RAS"/>
    <property type="match status" value="1"/>
</dbReference>
<dbReference type="Gene3D" id="3.40.50.300">
    <property type="entry name" value="P-loop containing nucleotide triphosphate hydrolases"/>
    <property type="match status" value="1"/>
</dbReference>
<reference evidence="6 7" key="1">
    <citation type="journal article" date="2008" name="Nature">
        <title>The genome of Laccaria bicolor provides insights into mycorrhizal symbiosis.</title>
        <authorList>
            <person name="Martin F."/>
            <person name="Aerts A."/>
            <person name="Ahren D."/>
            <person name="Brun A."/>
            <person name="Danchin E.G.J."/>
            <person name="Duchaussoy F."/>
            <person name="Gibon J."/>
            <person name="Kohler A."/>
            <person name="Lindquist E."/>
            <person name="Pereda V."/>
            <person name="Salamov A."/>
            <person name="Shapiro H.J."/>
            <person name="Wuyts J."/>
            <person name="Blaudez D."/>
            <person name="Buee M."/>
            <person name="Brokstein P."/>
            <person name="Canbaeck B."/>
            <person name="Cohen D."/>
            <person name="Courty P.E."/>
            <person name="Coutinho P.M."/>
            <person name="Delaruelle C."/>
            <person name="Detter J.C."/>
            <person name="Deveau A."/>
            <person name="DiFazio S."/>
            <person name="Duplessis S."/>
            <person name="Fraissinet-Tachet L."/>
            <person name="Lucic E."/>
            <person name="Frey-Klett P."/>
            <person name="Fourrey C."/>
            <person name="Feussner I."/>
            <person name="Gay G."/>
            <person name="Grimwood J."/>
            <person name="Hoegger P.J."/>
            <person name="Jain P."/>
            <person name="Kilaru S."/>
            <person name="Labbe J."/>
            <person name="Lin Y.C."/>
            <person name="Legue V."/>
            <person name="Le Tacon F."/>
            <person name="Marmeisse R."/>
            <person name="Melayah D."/>
            <person name="Montanini B."/>
            <person name="Muratet M."/>
            <person name="Nehls U."/>
            <person name="Niculita-Hirzel H."/>
            <person name="Oudot-Le Secq M.P."/>
            <person name="Peter M."/>
            <person name="Quesneville H."/>
            <person name="Rajashekar B."/>
            <person name="Reich M."/>
            <person name="Rouhier N."/>
            <person name="Schmutz J."/>
            <person name="Yin T."/>
            <person name="Chalot M."/>
            <person name="Henrissat B."/>
            <person name="Kuees U."/>
            <person name="Lucas S."/>
            <person name="Van de Peer Y."/>
            <person name="Podila G.K."/>
            <person name="Polle A."/>
            <person name="Pukkila P.J."/>
            <person name="Richardson P.M."/>
            <person name="Rouze P."/>
            <person name="Sanders I.R."/>
            <person name="Stajich J.E."/>
            <person name="Tunlid A."/>
            <person name="Tuskan G."/>
            <person name="Grigoriev I.V."/>
        </authorList>
    </citation>
    <scope>NUCLEOTIDE SEQUENCE [LARGE SCALE GENOMIC DNA]</scope>
    <source>
        <strain evidence="7">S238N-H82 / ATCC MYA-4686</strain>
    </source>
</reference>
<gene>
    <name evidence="6" type="ORF">LACBIDRAFT_168945</name>
    <name evidence="5" type="ORF">LACBIDRAFT_169236</name>
</gene>
<dbReference type="InParanoid" id="B0D4Z3"/>
<dbReference type="RefSeq" id="XP_001891001.1">
    <property type="nucleotide sequence ID" value="XM_001890966.1"/>
</dbReference>
<dbReference type="Proteomes" id="UP000001194">
    <property type="component" value="Unassembled WGS sequence"/>
</dbReference>
<dbReference type="EMBL" id="DS547097">
    <property type="protein sequence ID" value="EDR10427.1"/>
    <property type="molecule type" value="Genomic_DNA"/>
</dbReference>
<comment type="similarity">
    <text evidence="1">Belongs to the small GTPase superfamily. Rho family.</text>
</comment>
<dbReference type="EMBL" id="DS547328">
    <property type="protein sequence ID" value="EDQ98345.1"/>
    <property type="molecule type" value="Genomic_DNA"/>
</dbReference>
<evidence type="ECO:0000313" key="6">
    <source>
        <dbReference type="EMBL" id="EDR10427.1"/>
    </source>
</evidence>
<sequence length="179" mass="20108">MAEIRRQLVAVGDGNAGKTALLVTFSKGTFPEILISMPFEDYVADVEVDGKHVELAVRCTAGQEDYDRLRPLAYPDAHVILICFDIANPVSLDNVEEKWIHEVMHFCHGLPIILVGAKKDLRRDPRTIDELRRTNQRPVTVEEGQQVAKKIGARHYVECSSRTGEGVREVFQIATREAL</sequence>
<evidence type="ECO:0000256" key="4">
    <source>
        <dbReference type="ARBA" id="ARBA00023134"/>
    </source>
</evidence>
<evidence type="ECO:0000256" key="3">
    <source>
        <dbReference type="ARBA" id="ARBA00022741"/>
    </source>
</evidence>
<dbReference type="KEGG" id="lbc:LACBIDRAFT_169236"/>
<dbReference type="KEGG" id="lbc:LACBIDRAFT_168945"/>
<dbReference type="PROSITE" id="PS51419">
    <property type="entry name" value="RAB"/>
    <property type="match status" value="1"/>
</dbReference>
<feature type="non-terminal residue" evidence="6">
    <location>
        <position position="179"/>
    </location>
</feature>
<dbReference type="InterPro" id="IPR005225">
    <property type="entry name" value="Small_GTP-bd"/>
</dbReference>
<dbReference type="PROSITE" id="PS51420">
    <property type="entry name" value="RHO"/>
    <property type="match status" value="1"/>
</dbReference>
<keyword evidence="4" id="KW-0342">GTP-binding</keyword>
<dbReference type="HOGENOM" id="CLU_041217_21_2_1"/>
<dbReference type="GeneID" id="6086658"/>
<protein>
    <submittedName>
        <fullName evidence="6">Predicted protein</fullName>
    </submittedName>
</protein>
<dbReference type="PRINTS" id="PR00449">
    <property type="entry name" value="RASTRNSFRMNG"/>
</dbReference>
<dbReference type="GO" id="GO:0005525">
    <property type="term" value="F:GTP binding"/>
    <property type="evidence" value="ECO:0007669"/>
    <property type="project" value="UniProtKB-KW"/>
</dbReference>
<dbReference type="SUPFAM" id="SSF52540">
    <property type="entry name" value="P-loop containing nucleoside triphosphate hydrolases"/>
    <property type="match status" value="1"/>
</dbReference>